<comment type="similarity">
    <text evidence="1">Belongs to the TRAFAC class TrmE-Era-EngA-EngB-Septin-like GTPase superfamily. AIG1/Toc34/Toc159-like paraseptin GTPase family. IAN subfamily.</text>
</comment>
<feature type="domain" description="AIG1-type G" evidence="5">
    <location>
        <begin position="1"/>
        <end position="197"/>
    </location>
</feature>
<keyword evidence="3" id="KW-0342">GTP-binding</keyword>
<evidence type="ECO:0000313" key="6">
    <source>
        <dbReference type="Ensembl" id="ENSSTUP00000084047.1"/>
    </source>
</evidence>
<dbReference type="SUPFAM" id="SSF52540">
    <property type="entry name" value="P-loop containing nucleoside triphosphate hydrolases"/>
    <property type="match status" value="1"/>
</dbReference>
<dbReference type="Ensembl" id="ENSSTUT00000089372.1">
    <property type="protein sequence ID" value="ENSSTUP00000084047.1"/>
    <property type="gene ID" value="ENSSTUG00000036898.1"/>
</dbReference>
<evidence type="ECO:0000256" key="4">
    <source>
        <dbReference type="SAM" id="Coils"/>
    </source>
</evidence>
<keyword evidence="2" id="KW-0547">Nucleotide-binding</keyword>
<evidence type="ECO:0000256" key="3">
    <source>
        <dbReference type="ARBA" id="ARBA00023134"/>
    </source>
</evidence>
<dbReference type="Gene3D" id="3.40.50.300">
    <property type="entry name" value="P-loop containing nucleotide triphosphate hydrolases"/>
    <property type="match status" value="1"/>
</dbReference>
<dbReference type="Proteomes" id="UP000472277">
    <property type="component" value="Chromosome 12"/>
</dbReference>
<dbReference type="OMA" id="RECSEAH"/>
<gene>
    <name evidence="6" type="primary">LOC115204631</name>
</gene>
<feature type="coiled-coil region" evidence="4">
    <location>
        <begin position="192"/>
        <end position="259"/>
    </location>
</feature>
<protein>
    <submittedName>
        <fullName evidence="6">Si:dkey-30g5.1</fullName>
    </submittedName>
</protein>
<dbReference type="FunFam" id="3.40.50.300:FF:000366">
    <property type="entry name" value="GTPase, IMAP family member 2"/>
    <property type="match status" value="1"/>
</dbReference>
<reference evidence="6" key="1">
    <citation type="submission" date="2025-08" db="UniProtKB">
        <authorList>
            <consortium name="Ensembl"/>
        </authorList>
    </citation>
    <scope>IDENTIFICATION</scope>
</reference>
<dbReference type="Pfam" id="PF04548">
    <property type="entry name" value="AIG1"/>
    <property type="match status" value="1"/>
</dbReference>
<dbReference type="InParanoid" id="A0A674CK45"/>
<keyword evidence="4" id="KW-0175">Coiled coil</keyword>
<dbReference type="InterPro" id="IPR045058">
    <property type="entry name" value="GIMA/IAN/Toc"/>
</dbReference>
<evidence type="ECO:0000256" key="2">
    <source>
        <dbReference type="ARBA" id="ARBA00022741"/>
    </source>
</evidence>
<dbReference type="InterPro" id="IPR027417">
    <property type="entry name" value="P-loop_NTPase"/>
</dbReference>
<dbReference type="CDD" id="cd01852">
    <property type="entry name" value="AIG1"/>
    <property type="match status" value="1"/>
</dbReference>
<dbReference type="PANTHER" id="PTHR10903:SF170">
    <property type="entry name" value="GTPASE IMAP FAMILY MEMBER 7"/>
    <property type="match status" value="1"/>
</dbReference>
<dbReference type="PROSITE" id="PS51720">
    <property type="entry name" value="G_AIG1"/>
    <property type="match status" value="1"/>
</dbReference>
<dbReference type="InterPro" id="IPR006703">
    <property type="entry name" value="G_AIG1"/>
</dbReference>
<dbReference type="GO" id="GO:0005525">
    <property type="term" value="F:GTP binding"/>
    <property type="evidence" value="ECO:0007669"/>
    <property type="project" value="UniProtKB-KW"/>
</dbReference>
<reference evidence="6" key="2">
    <citation type="submission" date="2025-09" db="UniProtKB">
        <authorList>
            <consortium name="Ensembl"/>
        </authorList>
    </citation>
    <scope>IDENTIFICATION</scope>
</reference>
<proteinExistence type="inferred from homology"/>
<dbReference type="AlphaFoldDB" id="A0A674CK45"/>
<accession>A0A674CK45</accession>
<evidence type="ECO:0000256" key="1">
    <source>
        <dbReference type="ARBA" id="ARBA00008535"/>
    </source>
</evidence>
<evidence type="ECO:0000259" key="5">
    <source>
        <dbReference type="PROSITE" id="PS51720"/>
    </source>
</evidence>
<name>A0A674CK45_SALTR</name>
<organism evidence="6 7">
    <name type="scientific">Salmo trutta</name>
    <name type="common">Brown trout</name>
    <dbReference type="NCBI Taxonomy" id="8032"/>
    <lineage>
        <taxon>Eukaryota</taxon>
        <taxon>Metazoa</taxon>
        <taxon>Chordata</taxon>
        <taxon>Craniata</taxon>
        <taxon>Vertebrata</taxon>
        <taxon>Euteleostomi</taxon>
        <taxon>Actinopterygii</taxon>
        <taxon>Neopterygii</taxon>
        <taxon>Teleostei</taxon>
        <taxon>Protacanthopterygii</taxon>
        <taxon>Salmoniformes</taxon>
        <taxon>Salmonidae</taxon>
        <taxon>Salmoninae</taxon>
        <taxon>Salmo</taxon>
    </lineage>
</organism>
<dbReference type="PANTHER" id="PTHR10903">
    <property type="entry name" value="GTPASE, IMAP FAMILY MEMBER-RELATED"/>
    <property type="match status" value="1"/>
</dbReference>
<evidence type="ECO:0000313" key="7">
    <source>
        <dbReference type="Proteomes" id="UP000472277"/>
    </source>
</evidence>
<sequence>MVVLLGKTGSGKSATGNTILGRKDFISKKSSKSVTADIEKQNAAVDGWDVSVVDTPGLFDTQLTAEELTCEIGRSIYESSPGPHAFLIVIRVNDRFTEQEKRAIEILECVFGSGLAKHAIILFTHGDALEGNSLEKLIGGNRDLSRVVEQCGGRYHVLNNKSRGNRDQVTELMEKIDRMVEENGGSCYTNEMFEDAARIKEEEEMIQREEEERIQREREWIEKETRERVNMEWERFQRERIAREMIQRERRERERLKQDDKSCEIM</sequence>
<keyword evidence="7" id="KW-1185">Reference proteome</keyword>
<dbReference type="GeneTree" id="ENSGT01150000286992"/>